<dbReference type="PANTHER" id="PTHR33529">
    <property type="entry name" value="SLR0882 PROTEIN-RELATED"/>
    <property type="match status" value="1"/>
</dbReference>
<feature type="transmembrane region" description="Helical" evidence="6">
    <location>
        <begin position="105"/>
        <end position="128"/>
    </location>
</feature>
<protein>
    <submittedName>
        <fullName evidence="7">LptF/LptG family permease</fullName>
    </submittedName>
</protein>
<dbReference type="GO" id="GO:0043190">
    <property type="term" value="C:ATP-binding cassette (ABC) transporter complex"/>
    <property type="evidence" value="ECO:0007669"/>
    <property type="project" value="TreeGrafter"/>
</dbReference>
<gene>
    <name evidence="7" type="ORF">LS65_003865</name>
</gene>
<organism evidence="7 8">
    <name type="scientific">Helicobacter japonicus</name>
    <dbReference type="NCBI Taxonomy" id="425400"/>
    <lineage>
        <taxon>Bacteria</taxon>
        <taxon>Pseudomonadati</taxon>
        <taxon>Campylobacterota</taxon>
        <taxon>Epsilonproteobacteria</taxon>
        <taxon>Campylobacterales</taxon>
        <taxon>Helicobacteraceae</taxon>
        <taxon>Helicobacter</taxon>
    </lineage>
</organism>
<comment type="subcellular location">
    <subcellularLocation>
        <location evidence="1">Cell membrane</location>
        <topology evidence="1">Multi-pass membrane protein</topology>
    </subcellularLocation>
</comment>
<keyword evidence="4 6" id="KW-1133">Transmembrane helix</keyword>
<feature type="transmembrane region" description="Helical" evidence="6">
    <location>
        <begin position="12"/>
        <end position="36"/>
    </location>
</feature>
<dbReference type="Proteomes" id="UP000029707">
    <property type="component" value="Unassembled WGS sequence"/>
</dbReference>
<evidence type="ECO:0000256" key="6">
    <source>
        <dbReference type="SAM" id="Phobius"/>
    </source>
</evidence>
<dbReference type="GO" id="GO:0015920">
    <property type="term" value="P:lipopolysaccharide transport"/>
    <property type="evidence" value="ECO:0007669"/>
    <property type="project" value="TreeGrafter"/>
</dbReference>
<evidence type="ECO:0000256" key="5">
    <source>
        <dbReference type="ARBA" id="ARBA00023136"/>
    </source>
</evidence>
<dbReference type="STRING" id="425400.LS65_04760"/>
<feature type="transmembrane region" description="Helical" evidence="6">
    <location>
        <begin position="262"/>
        <end position="282"/>
    </location>
</feature>
<name>A0A4U8TQA1_9HELI</name>
<dbReference type="EMBL" id="JRMQ02000003">
    <property type="protein sequence ID" value="TLE02316.1"/>
    <property type="molecule type" value="Genomic_DNA"/>
</dbReference>
<evidence type="ECO:0000256" key="3">
    <source>
        <dbReference type="ARBA" id="ARBA00022692"/>
    </source>
</evidence>
<reference evidence="7 8" key="1">
    <citation type="journal article" date="2014" name="Genome Announc.">
        <title>Draft genome sequences of eight enterohepatic helicobacter species isolated from both laboratory and wild rodents.</title>
        <authorList>
            <person name="Sheh A."/>
            <person name="Shen Z."/>
            <person name="Fox J.G."/>
        </authorList>
    </citation>
    <scope>NUCLEOTIDE SEQUENCE [LARGE SCALE GENOMIC DNA]</scope>
    <source>
        <strain evidence="7 8">MIT 01-6451</strain>
    </source>
</reference>
<dbReference type="OrthoDB" id="5372422at2"/>
<keyword evidence="3 6" id="KW-0812">Transmembrane</keyword>
<keyword evidence="5 6" id="KW-0472">Membrane</keyword>
<accession>A0A4U8TQA1</accession>
<dbReference type="InterPro" id="IPR005495">
    <property type="entry name" value="LptG/LptF_permease"/>
</dbReference>
<evidence type="ECO:0000313" key="7">
    <source>
        <dbReference type="EMBL" id="TLE02316.1"/>
    </source>
</evidence>
<evidence type="ECO:0000256" key="2">
    <source>
        <dbReference type="ARBA" id="ARBA00022475"/>
    </source>
</evidence>
<comment type="caution">
    <text evidence="7">The sequence shown here is derived from an EMBL/GenBank/DDBJ whole genome shotgun (WGS) entry which is preliminary data.</text>
</comment>
<keyword evidence="2" id="KW-1003">Cell membrane</keyword>
<feature type="transmembrane region" description="Helical" evidence="6">
    <location>
        <begin position="56"/>
        <end position="85"/>
    </location>
</feature>
<keyword evidence="8" id="KW-1185">Reference proteome</keyword>
<feature type="transmembrane region" description="Helical" evidence="6">
    <location>
        <begin position="294"/>
        <end position="312"/>
    </location>
</feature>
<proteinExistence type="predicted"/>
<sequence length="344" mass="39505">MGRDSMLKRYLFMSFAQVFFPFFFVLFFIASVVLLIDIAGRTYVVKMSFLDLGTLFMYLMPSSLFFIIPITFFAALVLGISRLAYEYELMVCFSLGAKPADIVRFFLPIILLATIILFVFSFVMLPLANSASKNFVAQKRADIDVNIKPGEFGQKLGDWLVYVDSVQNRVYKNLILFSENGFEGDTFIVAEEGRTNNNQGLFELNLTKGSSYFAAPDEIKRVDYEQMSVRQNVSEPQLRGYDLFEYWHDAFDSNTHQKSRKLAQAVLVSLFPLVSIFLIPLFSIANPRFHSNMSYFYVIAAVALYFICMHIISDHFPLTGMVIFPLLWFGVSFGLYKKIITKFY</sequence>
<dbReference type="Pfam" id="PF03739">
    <property type="entry name" value="LptF_LptG"/>
    <property type="match status" value="1"/>
</dbReference>
<dbReference type="AlphaFoldDB" id="A0A4U8TQA1"/>
<feature type="transmembrane region" description="Helical" evidence="6">
    <location>
        <begin position="318"/>
        <end position="336"/>
    </location>
</feature>
<evidence type="ECO:0000256" key="4">
    <source>
        <dbReference type="ARBA" id="ARBA00022989"/>
    </source>
</evidence>
<dbReference type="PANTHER" id="PTHR33529:SF7">
    <property type="entry name" value="LIPOPOLYSACCHARIDE EXPORT SYSTEM PERMEASE PROTEIN LPTF"/>
    <property type="match status" value="1"/>
</dbReference>
<evidence type="ECO:0000256" key="1">
    <source>
        <dbReference type="ARBA" id="ARBA00004651"/>
    </source>
</evidence>
<evidence type="ECO:0000313" key="8">
    <source>
        <dbReference type="Proteomes" id="UP000029707"/>
    </source>
</evidence>